<protein>
    <submittedName>
        <fullName evidence="1">Uncharacterized protein</fullName>
    </submittedName>
</protein>
<reference evidence="1 2" key="1">
    <citation type="journal article" date="2017" name="Antonie Van Leeuwenhoek">
        <title>Rhizobium rhizosphaerae sp. nov., a novel species isolated from rice rhizosphere.</title>
        <authorList>
            <person name="Zhao J.J."/>
            <person name="Zhang J."/>
            <person name="Zhang R.J."/>
            <person name="Zhang C.W."/>
            <person name="Yin H.Q."/>
            <person name="Zhang X.X."/>
        </authorList>
    </citation>
    <scope>NUCLEOTIDE SEQUENCE [LARGE SCALE GENOMIC DNA]</scope>
    <source>
        <strain evidence="1 2">E3</strain>
    </source>
</reference>
<keyword evidence="2" id="KW-1185">Reference proteome</keyword>
<organism evidence="1 2">
    <name type="scientific">Aliiglaciecola lipolytica E3</name>
    <dbReference type="NCBI Taxonomy" id="1127673"/>
    <lineage>
        <taxon>Bacteria</taxon>
        <taxon>Pseudomonadati</taxon>
        <taxon>Pseudomonadota</taxon>
        <taxon>Gammaproteobacteria</taxon>
        <taxon>Alteromonadales</taxon>
        <taxon>Alteromonadaceae</taxon>
        <taxon>Aliiglaciecola</taxon>
    </lineage>
</organism>
<evidence type="ECO:0000313" key="1">
    <source>
        <dbReference type="EMBL" id="GAC16164.1"/>
    </source>
</evidence>
<dbReference type="Proteomes" id="UP000006334">
    <property type="component" value="Unassembled WGS sequence"/>
</dbReference>
<sequence>MSNKKLRGIIQKFSAGYIVSFALKISSLKIIQKSHQKNL</sequence>
<dbReference type="AlphaFoldDB" id="K6X6B5"/>
<evidence type="ECO:0000313" key="2">
    <source>
        <dbReference type="Proteomes" id="UP000006334"/>
    </source>
</evidence>
<comment type="caution">
    <text evidence="1">The sequence shown here is derived from an EMBL/GenBank/DDBJ whole genome shotgun (WGS) entry which is preliminary data.</text>
</comment>
<proteinExistence type="predicted"/>
<dbReference type="EMBL" id="BAEN01000067">
    <property type="protein sequence ID" value="GAC16164.1"/>
    <property type="molecule type" value="Genomic_DNA"/>
</dbReference>
<name>K6X6B5_9ALTE</name>
<gene>
    <name evidence="1" type="ORF">GLIP_3552</name>
</gene>
<accession>K6X6B5</accession>